<dbReference type="Gene3D" id="1.10.10.10">
    <property type="entry name" value="Winged helix-like DNA-binding domain superfamily/Winged helix DNA-binding domain"/>
    <property type="match status" value="1"/>
</dbReference>
<dbReference type="GO" id="GO:0006950">
    <property type="term" value="P:response to stress"/>
    <property type="evidence" value="ECO:0007669"/>
    <property type="project" value="TreeGrafter"/>
</dbReference>
<dbReference type="AlphaFoldDB" id="A0A7G3GD05"/>
<name>A0A7G3GD05_9NEIS</name>
<evidence type="ECO:0000259" key="1">
    <source>
        <dbReference type="PROSITE" id="PS50995"/>
    </source>
</evidence>
<dbReference type="Pfam" id="PF12802">
    <property type="entry name" value="MarR_2"/>
    <property type="match status" value="1"/>
</dbReference>
<evidence type="ECO:0000313" key="3">
    <source>
        <dbReference type="Proteomes" id="UP000515917"/>
    </source>
</evidence>
<feature type="domain" description="HTH marR-type" evidence="1">
    <location>
        <begin position="16"/>
        <end position="152"/>
    </location>
</feature>
<dbReference type="RefSeq" id="WP_130107711.1">
    <property type="nucleotide sequence ID" value="NZ_CP025781.1"/>
</dbReference>
<reference evidence="2 3" key="1">
    <citation type="submission" date="2018-01" db="EMBL/GenBank/DDBJ databases">
        <title>Genome sequence of Iodobacter sp. strain PCH194 isolated from Indian Trans-Himalaya.</title>
        <authorList>
            <person name="Kumar V."/>
            <person name="Thakur V."/>
            <person name="Kumar S."/>
            <person name="Singh D."/>
        </authorList>
    </citation>
    <scope>NUCLEOTIDE SEQUENCE [LARGE SCALE GENOMIC DNA]</scope>
    <source>
        <strain evidence="2 3">PCH194</strain>
    </source>
</reference>
<dbReference type="PANTHER" id="PTHR33164">
    <property type="entry name" value="TRANSCRIPTIONAL REGULATOR, MARR FAMILY"/>
    <property type="match status" value="1"/>
</dbReference>
<dbReference type="KEGG" id="ifl:C1H71_17810"/>
<organism evidence="2 3">
    <name type="scientific">Iodobacter fluviatilis</name>
    <dbReference type="NCBI Taxonomy" id="537"/>
    <lineage>
        <taxon>Bacteria</taxon>
        <taxon>Pseudomonadati</taxon>
        <taxon>Pseudomonadota</taxon>
        <taxon>Betaproteobacteria</taxon>
        <taxon>Neisseriales</taxon>
        <taxon>Chitinibacteraceae</taxon>
        <taxon>Iodobacter</taxon>
    </lineage>
</organism>
<accession>A0A7G3GD05</accession>
<keyword evidence="3" id="KW-1185">Reference proteome</keyword>
<gene>
    <name evidence="2" type="ORF">C1H71_17810</name>
</gene>
<dbReference type="PANTHER" id="PTHR33164:SF43">
    <property type="entry name" value="HTH-TYPE TRANSCRIPTIONAL REPRESSOR YETL"/>
    <property type="match status" value="1"/>
</dbReference>
<dbReference type="InterPro" id="IPR036390">
    <property type="entry name" value="WH_DNA-bd_sf"/>
</dbReference>
<dbReference type="SMART" id="SM00347">
    <property type="entry name" value="HTH_MARR"/>
    <property type="match status" value="1"/>
</dbReference>
<evidence type="ECO:0000313" key="2">
    <source>
        <dbReference type="EMBL" id="QBC45206.1"/>
    </source>
</evidence>
<proteinExistence type="predicted"/>
<dbReference type="SUPFAM" id="SSF46785">
    <property type="entry name" value="Winged helix' DNA-binding domain"/>
    <property type="match status" value="1"/>
</dbReference>
<dbReference type="InterPro" id="IPR000835">
    <property type="entry name" value="HTH_MarR-typ"/>
</dbReference>
<dbReference type="GO" id="GO:0003700">
    <property type="term" value="F:DNA-binding transcription factor activity"/>
    <property type="evidence" value="ECO:0007669"/>
    <property type="project" value="InterPro"/>
</dbReference>
<dbReference type="PROSITE" id="PS50995">
    <property type="entry name" value="HTH_MARR_2"/>
    <property type="match status" value="1"/>
</dbReference>
<protein>
    <submittedName>
        <fullName evidence="2">MarR family transcriptional regulator</fullName>
    </submittedName>
</protein>
<dbReference type="EMBL" id="CP025781">
    <property type="protein sequence ID" value="QBC45206.1"/>
    <property type="molecule type" value="Genomic_DNA"/>
</dbReference>
<dbReference type="InterPro" id="IPR036388">
    <property type="entry name" value="WH-like_DNA-bd_sf"/>
</dbReference>
<dbReference type="Proteomes" id="UP000515917">
    <property type="component" value="Chromosome"/>
</dbReference>
<sequence>MDNDQTSPWRDTPARSERVISAISRIASVLRTGAWQFATAEGLNPTQLDVLEILHGRREGVRLSWVAQQLGVTTATASDSVTSLSSKGLLEKVKAADDGRAVALKLTLAGHQLAQRLTTAMQFASVAVEGLPESAQNELFSTLLALIGQLQRAERFPEIRACVSCKYFAAGVHADSAAPHHCRLVDAALPKALLRLDCPEHIAADELVVSRNWLDI</sequence>
<dbReference type="InterPro" id="IPR039422">
    <property type="entry name" value="MarR/SlyA-like"/>
</dbReference>